<feature type="transmembrane region" description="Helical" evidence="2">
    <location>
        <begin position="120"/>
        <end position="138"/>
    </location>
</feature>
<evidence type="ECO:0000313" key="3">
    <source>
        <dbReference type="EMBL" id="CAD9811123.1"/>
    </source>
</evidence>
<evidence type="ECO:0000256" key="2">
    <source>
        <dbReference type="SAM" id="Phobius"/>
    </source>
</evidence>
<keyword evidence="2" id="KW-0472">Membrane</keyword>
<keyword evidence="2" id="KW-1133">Transmembrane helix</keyword>
<protein>
    <submittedName>
        <fullName evidence="3">Uncharacterized protein</fullName>
    </submittedName>
</protein>
<feature type="transmembrane region" description="Helical" evidence="2">
    <location>
        <begin position="257"/>
        <end position="275"/>
    </location>
</feature>
<feature type="transmembrane region" description="Helical" evidence="2">
    <location>
        <begin position="82"/>
        <end position="100"/>
    </location>
</feature>
<dbReference type="EMBL" id="HBHQ01004438">
    <property type="protein sequence ID" value="CAD9811123.1"/>
    <property type="molecule type" value="Transcribed_RNA"/>
</dbReference>
<feature type="transmembrane region" description="Helical" evidence="2">
    <location>
        <begin position="159"/>
        <end position="177"/>
    </location>
</feature>
<sequence>MSDDEASTSTSGRGPRYTAWISLLAFSCISMGSFVSLKDKTYDSSTDKWVLSMTALSLCISAIAVIASVAASAAFVGKMGEMALSTMCTIFWCVVLGPIMNPDNLYATGGYFGLSTVLNANLYFSSWAAFIAAFWISGSLARDAKVLDVSDTTPKTAQWYLLLAASIVVLASSVKIYNASICDDFPDNSFCRRTKFAISIGVIGMVMALVGSIMSALGVMSPLIEVITSVTLFGLYCFGVGYITFGDGPGTAIGNLYFSTWAGFILSGAIFAASLKDMRGGAKSGDGDAAPAADEAKVDEEAPAAEADAPMKDEE</sequence>
<organism evidence="3">
    <name type="scientific">Attheya septentrionalis</name>
    <dbReference type="NCBI Taxonomy" id="420275"/>
    <lineage>
        <taxon>Eukaryota</taxon>
        <taxon>Sar</taxon>
        <taxon>Stramenopiles</taxon>
        <taxon>Ochrophyta</taxon>
        <taxon>Bacillariophyta</taxon>
        <taxon>Coscinodiscophyceae</taxon>
        <taxon>Chaetocerotophycidae</taxon>
        <taxon>Chaetocerotales</taxon>
        <taxon>Attheyaceae</taxon>
        <taxon>Attheya</taxon>
    </lineage>
</organism>
<feature type="transmembrane region" description="Helical" evidence="2">
    <location>
        <begin position="226"/>
        <end position="245"/>
    </location>
</feature>
<evidence type="ECO:0000256" key="1">
    <source>
        <dbReference type="SAM" id="MobiDB-lite"/>
    </source>
</evidence>
<feature type="region of interest" description="Disordered" evidence="1">
    <location>
        <begin position="279"/>
        <end position="315"/>
    </location>
</feature>
<gene>
    <name evidence="3" type="ORF">ASEP1449_LOCUS2947</name>
</gene>
<feature type="transmembrane region" description="Helical" evidence="2">
    <location>
        <begin position="49"/>
        <end position="75"/>
    </location>
</feature>
<dbReference type="AlphaFoldDB" id="A0A7S2U9F3"/>
<keyword evidence="2" id="KW-0812">Transmembrane</keyword>
<reference evidence="3" key="1">
    <citation type="submission" date="2021-01" db="EMBL/GenBank/DDBJ databases">
        <authorList>
            <person name="Corre E."/>
            <person name="Pelletier E."/>
            <person name="Niang G."/>
            <person name="Scheremetjew M."/>
            <person name="Finn R."/>
            <person name="Kale V."/>
            <person name="Holt S."/>
            <person name="Cochrane G."/>
            <person name="Meng A."/>
            <person name="Brown T."/>
            <person name="Cohen L."/>
        </authorList>
    </citation>
    <scope>NUCLEOTIDE SEQUENCE</scope>
    <source>
        <strain evidence="3">CCMP2084</strain>
    </source>
</reference>
<feature type="transmembrane region" description="Helical" evidence="2">
    <location>
        <begin position="17"/>
        <end position="37"/>
    </location>
</feature>
<name>A0A7S2U9F3_9STRA</name>
<proteinExistence type="predicted"/>
<accession>A0A7S2U9F3</accession>
<feature type="transmembrane region" description="Helical" evidence="2">
    <location>
        <begin position="197"/>
        <end position="219"/>
    </location>
</feature>